<dbReference type="PANTHER" id="PTHR46285">
    <property type="entry name" value="PROTEINASE INHIBITOR I4, SERPIN (DUF716)-RELATED"/>
    <property type="match status" value="1"/>
</dbReference>
<proteinExistence type="inferred from homology"/>
<feature type="transmembrane region" description="Helical" evidence="6">
    <location>
        <begin position="66"/>
        <end position="86"/>
    </location>
</feature>
<feature type="transmembrane region" description="Helical" evidence="6">
    <location>
        <begin position="189"/>
        <end position="213"/>
    </location>
</feature>
<evidence type="ECO:0000256" key="4">
    <source>
        <dbReference type="ARBA" id="ARBA00022989"/>
    </source>
</evidence>
<keyword evidence="5 6" id="KW-0472">Membrane</keyword>
<dbReference type="PANTHER" id="PTHR46285:SF13">
    <property type="entry name" value="OS02G0167775 PROTEIN"/>
    <property type="match status" value="1"/>
</dbReference>
<dbReference type="EMBL" id="JAVIJP010000006">
    <property type="protein sequence ID" value="KAL3651786.1"/>
    <property type="molecule type" value="Genomic_DNA"/>
</dbReference>
<keyword evidence="8" id="KW-1185">Reference proteome</keyword>
<evidence type="ECO:0000256" key="1">
    <source>
        <dbReference type="ARBA" id="ARBA00004141"/>
    </source>
</evidence>
<keyword evidence="3 6" id="KW-0812">Transmembrane</keyword>
<evidence type="ECO:0008006" key="9">
    <source>
        <dbReference type="Google" id="ProtNLM"/>
    </source>
</evidence>
<feature type="transmembrane region" description="Helical" evidence="6">
    <location>
        <begin position="106"/>
        <end position="125"/>
    </location>
</feature>
<dbReference type="Pfam" id="PF04819">
    <property type="entry name" value="DUF716"/>
    <property type="match status" value="1"/>
</dbReference>
<evidence type="ECO:0000256" key="3">
    <source>
        <dbReference type="ARBA" id="ARBA00022692"/>
    </source>
</evidence>
<comment type="similarity">
    <text evidence="2">Belongs to the TMEM45 family.</text>
</comment>
<evidence type="ECO:0000313" key="8">
    <source>
        <dbReference type="Proteomes" id="UP001632038"/>
    </source>
</evidence>
<dbReference type="GO" id="GO:0016020">
    <property type="term" value="C:membrane"/>
    <property type="evidence" value="ECO:0007669"/>
    <property type="project" value="UniProtKB-SubCell"/>
</dbReference>
<protein>
    <recommendedName>
        <fullName evidence="9">Transmembrane protein 45B</fullName>
    </recommendedName>
</protein>
<organism evidence="7 8">
    <name type="scientific">Castilleja foliolosa</name>
    <dbReference type="NCBI Taxonomy" id="1961234"/>
    <lineage>
        <taxon>Eukaryota</taxon>
        <taxon>Viridiplantae</taxon>
        <taxon>Streptophyta</taxon>
        <taxon>Embryophyta</taxon>
        <taxon>Tracheophyta</taxon>
        <taxon>Spermatophyta</taxon>
        <taxon>Magnoliopsida</taxon>
        <taxon>eudicotyledons</taxon>
        <taxon>Gunneridae</taxon>
        <taxon>Pentapetalae</taxon>
        <taxon>asterids</taxon>
        <taxon>lamiids</taxon>
        <taxon>Lamiales</taxon>
        <taxon>Orobanchaceae</taxon>
        <taxon>Pedicularideae</taxon>
        <taxon>Castillejinae</taxon>
        <taxon>Castilleja</taxon>
    </lineage>
</organism>
<comment type="subcellular location">
    <subcellularLocation>
        <location evidence="1">Membrane</location>
        <topology evidence="1">Multi-pass membrane protein</topology>
    </subcellularLocation>
</comment>
<feature type="transmembrane region" description="Helical" evidence="6">
    <location>
        <begin position="162"/>
        <end position="182"/>
    </location>
</feature>
<dbReference type="Proteomes" id="UP001632038">
    <property type="component" value="Unassembled WGS sequence"/>
</dbReference>
<evidence type="ECO:0000256" key="6">
    <source>
        <dbReference type="SAM" id="Phobius"/>
    </source>
</evidence>
<feature type="transmembrane region" description="Helical" evidence="6">
    <location>
        <begin position="132"/>
        <end position="150"/>
    </location>
</feature>
<evidence type="ECO:0000256" key="2">
    <source>
        <dbReference type="ARBA" id="ARBA00006948"/>
    </source>
</evidence>
<name>A0ABD3EBM0_9LAMI</name>
<dbReference type="AlphaFoldDB" id="A0ABD3EBM0"/>
<evidence type="ECO:0000313" key="7">
    <source>
        <dbReference type="EMBL" id="KAL3651786.1"/>
    </source>
</evidence>
<gene>
    <name evidence="7" type="ORF">CASFOL_004788</name>
</gene>
<keyword evidence="4 6" id="KW-1133">Transmembrane helix</keyword>
<reference evidence="8" key="1">
    <citation type="journal article" date="2024" name="IScience">
        <title>Strigolactones Initiate the Formation of Haustorium-like Structures in Castilleja.</title>
        <authorList>
            <person name="Buerger M."/>
            <person name="Peterson D."/>
            <person name="Chory J."/>
        </authorList>
    </citation>
    <scope>NUCLEOTIDE SEQUENCE [LARGE SCALE GENOMIC DNA]</scope>
</reference>
<sequence>MNIILTLEFNTPNLMGTFIGHLVPGLALAFLGLWHTINTLRAYFLKGPNKFTLRFWHPLKTPLCKLQHLELILVLSFSIFAILAQILDVKNLCFSFELHNIEHGTIFIALIIFTSFTLFTELTHLSTNLSEVSGILVSMVFGQELFLLHYHSTDHVGLEGHYHWLMQLVVCVSFVTALYATTNLHSFPVALLLSMSVIFQGCWFINMGFVLWVPSFVPRGCVDRPMGLSDEIMKRAVVCGTQEADLRARALANLQFCWTLSSILIIVACICVVYGRKFELRRQSVEYEQISSRGAHDTLGDVGCKQIQL</sequence>
<comment type="caution">
    <text evidence="7">The sequence shown here is derived from an EMBL/GenBank/DDBJ whole genome shotgun (WGS) entry which is preliminary data.</text>
</comment>
<evidence type="ECO:0000256" key="5">
    <source>
        <dbReference type="ARBA" id="ARBA00023136"/>
    </source>
</evidence>
<feature type="transmembrane region" description="Helical" evidence="6">
    <location>
        <begin position="252"/>
        <end position="274"/>
    </location>
</feature>
<dbReference type="InterPro" id="IPR006904">
    <property type="entry name" value="DUF716"/>
</dbReference>
<feature type="transmembrane region" description="Helical" evidence="6">
    <location>
        <begin position="22"/>
        <end position="45"/>
    </location>
</feature>
<accession>A0ABD3EBM0</accession>